<name>A0A6C0GG62_9BACT</name>
<evidence type="ECO:0000313" key="3">
    <source>
        <dbReference type="EMBL" id="QHT66773.1"/>
    </source>
</evidence>
<dbReference type="AlphaFoldDB" id="A0A6C0GG62"/>
<dbReference type="KEGG" id="rhoz:GXP67_08930"/>
<keyword evidence="1" id="KW-0732">Signal</keyword>
<dbReference type="Pfam" id="PF07593">
    <property type="entry name" value="UnbV_ASPIC"/>
    <property type="match status" value="1"/>
</dbReference>
<dbReference type="RefSeq" id="WP_162442826.1">
    <property type="nucleotide sequence ID" value="NZ_CP048222.1"/>
</dbReference>
<dbReference type="Gene3D" id="2.130.10.130">
    <property type="entry name" value="Integrin alpha, N-terminal"/>
    <property type="match status" value="3"/>
</dbReference>
<dbReference type="Pfam" id="PF13517">
    <property type="entry name" value="FG-GAP_3"/>
    <property type="match status" value="5"/>
</dbReference>
<dbReference type="InterPro" id="IPR011519">
    <property type="entry name" value="UnbV_ASPIC"/>
</dbReference>
<dbReference type="InterPro" id="IPR013517">
    <property type="entry name" value="FG-GAP"/>
</dbReference>
<evidence type="ECO:0000256" key="1">
    <source>
        <dbReference type="ARBA" id="ARBA00022729"/>
    </source>
</evidence>
<dbReference type="SUPFAM" id="SSF69318">
    <property type="entry name" value="Integrin alpha N-terminal domain"/>
    <property type="match status" value="3"/>
</dbReference>
<sequence length="1093" mass="122650">MYSPKQIYWLGCLVCLFLGHISLAQFTLLTSQETGVRFVNRLVETEKQNVLEYEYFYNGGGVAVGDINNDGLADLYFTGNMVPDRLYLNLGNLQFKDITQDAGISFGTGWKTGVAMVDINNDGWLDIYVCYSGNGDPDERHNKLYINNKKLKFTDQAARYKLDLPTHSTQASFFDYDKDGDLDCYLMNHNIKDFKRFDAAAVKAMRDEFAGDRLLRNDDGKFTDVSAKAGIKGNPIGFGLGIAIGDVNHDTWPDIYISNDYIEQDYLYINNGNGTFTDKLEESIGHVSYFSMGNEMADINNDGFPDIFTLDMLPEDHHRQKLLYGPENYEVYQNMLKNRFHHQIMRNMLQLNNGDGTFSEIGQLAGISNTDWSWAPLIADFDNDGWKDLFITNGYLRDYTNMDFMKFYADKQLKAAQGSPTTIMDIVREMPSTQTKNYIFRNNGRLQFENKGTQWGFDQQFLSNGAVYADLDNDGDLEIITNNVNAEAAIYRNDQATAGNNYLQVQLGNSMSAGAYGAKVWVYTRETKQYQEYYPSRGFQSSMNTPLHFGLGKATSVDTLKIEWPNGKFELLCNIPARQKLVVDPQKADKTTSPEKTSLPLFTALNSDTLPFQHKEDDFNDFKRQSLMPTMLSYQGPHLAQADVNNDGFADIYAGGAKGQPGTLLLGQKNGSWQLSPQADFQKDQLYEDTGALFFDADKDGDMDLYVVSGGYAFLEKDVLLQDRLYLNNGKGKFTRADQNLPIERSSDACAVTLDIDKDGDLDLFVGGRVIPGRYPEPASSRILLNNGKGIFTDGTATHAPFFEKIGLVSSAVAMDANKDGWEDLVIAGEWMPVTVLVNQQGKLQKNHSATQSLNHTSGWWNRLAIADLDNDGDMDIVAGNTGWNCQMKPTEKEPVTVVYNDFDENEAIDPFVCYYIDGKSYPLVNRDEALNQVFALRRKFTTYASYADASLPDMFTPEQLQAATTLQATTFSSVVLENKGDGSFASHELPAEAQFSPVYAIAFLDIDKDGLKDLVLGGNQSYTRIKLARMDANYGMVFRNEGKCQFKYIPQWKSGLQVKGDVRDISIVQKGNQTLLLFGRNNDSVKGYILNR</sequence>
<organism evidence="3 4">
    <name type="scientific">Rhodocytophaga rosea</name>
    <dbReference type="NCBI Taxonomy" id="2704465"/>
    <lineage>
        <taxon>Bacteria</taxon>
        <taxon>Pseudomonadati</taxon>
        <taxon>Bacteroidota</taxon>
        <taxon>Cytophagia</taxon>
        <taxon>Cytophagales</taxon>
        <taxon>Rhodocytophagaceae</taxon>
        <taxon>Rhodocytophaga</taxon>
    </lineage>
</organism>
<feature type="domain" description="ASPIC/UnbV" evidence="2">
    <location>
        <begin position="515"/>
        <end position="581"/>
    </location>
</feature>
<keyword evidence="4" id="KW-1185">Reference proteome</keyword>
<evidence type="ECO:0000259" key="2">
    <source>
        <dbReference type="Pfam" id="PF07593"/>
    </source>
</evidence>
<protein>
    <submittedName>
        <fullName evidence="3">VCBS repeat-containing protein</fullName>
    </submittedName>
</protein>
<dbReference type="Proteomes" id="UP000480178">
    <property type="component" value="Chromosome"/>
</dbReference>
<dbReference type="PANTHER" id="PTHR16026:SF0">
    <property type="entry name" value="CARTILAGE ACIDIC PROTEIN 1"/>
    <property type="match status" value="1"/>
</dbReference>
<reference evidence="3 4" key="1">
    <citation type="submission" date="2020-01" db="EMBL/GenBank/DDBJ databases">
        <authorList>
            <person name="Kim M.K."/>
        </authorList>
    </citation>
    <scope>NUCLEOTIDE SEQUENCE [LARGE SCALE GENOMIC DNA]</scope>
    <source>
        <strain evidence="3 4">172606-1</strain>
    </source>
</reference>
<dbReference type="InterPro" id="IPR027039">
    <property type="entry name" value="Crtac1"/>
</dbReference>
<dbReference type="PANTHER" id="PTHR16026">
    <property type="entry name" value="CARTILAGE ACIDIC PROTEIN 1"/>
    <property type="match status" value="1"/>
</dbReference>
<dbReference type="InterPro" id="IPR028994">
    <property type="entry name" value="Integrin_alpha_N"/>
</dbReference>
<dbReference type="EMBL" id="CP048222">
    <property type="protein sequence ID" value="QHT66773.1"/>
    <property type="molecule type" value="Genomic_DNA"/>
</dbReference>
<proteinExistence type="predicted"/>
<evidence type="ECO:0000313" key="4">
    <source>
        <dbReference type="Proteomes" id="UP000480178"/>
    </source>
</evidence>
<gene>
    <name evidence="3" type="ORF">GXP67_08930</name>
</gene>
<accession>A0A6C0GG62</accession>